<dbReference type="OrthoDB" id="160488at2"/>
<evidence type="ECO:0000259" key="3">
    <source>
        <dbReference type="PROSITE" id="PS51186"/>
    </source>
</evidence>
<dbReference type="SUPFAM" id="SSF55729">
    <property type="entry name" value="Acyl-CoA N-acyltransferases (Nat)"/>
    <property type="match status" value="2"/>
</dbReference>
<dbReference type="RefSeq" id="WP_126578272.1">
    <property type="nucleotide sequence ID" value="NZ_BIFR01000001.1"/>
</dbReference>
<name>A0A401ZUR2_9CHLR</name>
<keyword evidence="1" id="KW-0808">Transferase</keyword>
<sequence length="315" mass="36033">MGSPFVVRAYKALTDFKPLVRLLHEVEEYDHDGEDISEAAVQAQLNWPGYQPEQTCFVIEHPQEQQLLGFASVFPQSTDRCAIYVTIHPRWRRQQLGQMLMDRVLLCAREMEAKHVTVNANAHNEGANAFLNQHGFWRVGDAWLLHAPIEIELPEVIWPEGYTVQNYASLRHFPTLVDVSLRSYADKWGHIENDPEDAEESVARWLPLFDPTGLFLSFAPDGSVVGLCRAAFNTAENCPPHRLIDILDAPGVVPEHRDKHVHLPLLLTAMHWLRSQGQHAVALQSWGDDEQTIANYRDIGFELLHHFLAYRKNLR</sequence>
<organism evidence="4 5">
    <name type="scientific">Tengunoibacter tsumagoiensis</name>
    <dbReference type="NCBI Taxonomy" id="2014871"/>
    <lineage>
        <taxon>Bacteria</taxon>
        <taxon>Bacillati</taxon>
        <taxon>Chloroflexota</taxon>
        <taxon>Ktedonobacteria</taxon>
        <taxon>Ktedonobacterales</taxon>
        <taxon>Dictyobacteraceae</taxon>
        <taxon>Tengunoibacter</taxon>
    </lineage>
</organism>
<dbReference type="Pfam" id="PF00583">
    <property type="entry name" value="Acetyltransf_1"/>
    <property type="match status" value="1"/>
</dbReference>
<dbReference type="InterPro" id="IPR000182">
    <property type="entry name" value="GNAT_dom"/>
</dbReference>
<dbReference type="PANTHER" id="PTHR43877">
    <property type="entry name" value="AMINOALKYLPHOSPHONATE N-ACETYLTRANSFERASE-RELATED-RELATED"/>
    <property type="match status" value="1"/>
</dbReference>
<evidence type="ECO:0000313" key="5">
    <source>
        <dbReference type="Proteomes" id="UP000287352"/>
    </source>
</evidence>
<keyword evidence="5" id="KW-1185">Reference proteome</keyword>
<dbReference type="AlphaFoldDB" id="A0A401ZUR2"/>
<evidence type="ECO:0000256" key="2">
    <source>
        <dbReference type="ARBA" id="ARBA00023315"/>
    </source>
</evidence>
<reference evidence="5" key="1">
    <citation type="submission" date="2018-12" db="EMBL/GenBank/DDBJ databases">
        <title>Tengunoibacter tsumagoiensis gen. nov., sp. nov., Dictyobacter kobayashii sp. nov., D. alpinus sp. nov., and D. joshuensis sp. nov. and description of Dictyobacteraceae fam. nov. within the order Ktedonobacterales isolated from Tengu-no-mugimeshi.</title>
        <authorList>
            <person name="Wang C.M."/>
            <person name="Zheng Y."/>
            <person name="Sakai Y."/>
            <person name="Toyoda A."/>
            <person name="Minakuchi Y."/>
            <person name="Abe K."/>
            <person name="Yokota A."/>
            <person name="Yabe S."/>
        </authorList>
    </citation>
    <scope>NUCLEOTIDE SEQUENCE [LARGE SCALE GENOMIC DNA]</scope>
    <source>
        <strain evidence="5">Uno3</strain>
    </source>
</reference>
<keyword evidence="2" id="KW-0012">Acyltransferase</keyword>
<dbReference type="PROSITE" id="PS51186">
    <property type="entry name" value="GNAT"/>
    <property type="match status" value="1"/>
</dbReference>
<dbReference type="CDD" id="cd04301">
    <property type="entry name" value="NAT_SF"/>
    <property type="match status" value="1"/>
</dbReference>
<dbReference type="InterPro" id="IPR050832">
    <property type="entry name" value="Bact_Acetyltransf"/>
</dbReference>
<dbReference type="EMBL" id="BIFR01000001">
    <property type="protein sequence ID" value="GCE10688.1"/>
    <property type="molecule type" value="Genomic_DNA"/>
</dbReference>
<dbReference type="InterPro" id="IPR016181">
    <property type="entry name" value="Acyl_CoA_acyltransferase"/>
</dbReference>
<accession>A0A401ZUR2</accession>
<dbReference type="Gene3D" id="3.40.630.30">
    <property type="match status" value="1"/>
</dbReference>
<evidence type="ECO:0000313" key="4">
    <source>
        <dbReference type="EMBL" id="GCE10688.1"/>
    </source>
</evidence>
<dbReference type="GO" id="GO:0016747">
    <property type="term" value="F:acyltransferase activity, transferring groups other than amino-acyl groups"/>
    <property type="evidence" value="ECO:0007669"/>
    <property type="project" value="InterPro"/>
</dbReference>
<proteinExistence type="predicted"/>
<comment type="caution">
    <text evidence="4">The sequence shown here is derived from an EMBL/GenBank/DDBJ whole genome shotgun (WGS) entry which is preliminary data.</text>
</comment>
<feature type="domain" description="N-acetyltransferase" evidence="3">
    <location>
        <begin position="5"/>
        <end position="160"/>
    </location>
</feature>
<gene>
    <name evidence="4" type="ORF">KTT_05470</name>
</gene>
<evidence type="ECO:0000256" key="1">
    <source>
        <dbReference type="ARBA" id="ARBA00022679"/>
    </source>
</evidence>
<protein>
    <recommendedName>
        <fullName evidence="3">N-acetyltransferase domain-containing protein</fullName>
    </recommendedName>
</protein>
<dbReference type="Proteomes" id="UP000287352">
    <property type="component" value="Unassembled WGS sequence"/>
</dbReference>